<dbReference type="InterPro" id="IPR001245">
    <property type="entry name" value="Ser-Thr/Tyr_kinase_cat_dom"/>
</dbReference>
<dbReference type="InterPro" id="IPR011009">
    <property type="entry name" value="Kinase-like_dom_sf"/>
</dbReference>
<evidence type="ECO:0000256" key="1">
    <source>
        <dbReference type="SAM" id="MobiDB-lite"/>
    </source>
</evidence>
<dbReference type="SUPFAM" id="SSF56112">
    <property type="entry name" value="Protein kinase-like (PK-like)"/>
    <property type="match status" value="1"/>
</dbReference>
<organism evidence="3 4">
    <name type="scientific">Rhizoctonia solani</name>
    <dbReference type="NCBI Taxonomy" id="456999"/>
    <lineage>
        <taxon>Eukaryota</taxon>
        <taxon>Fungi</taxon>
        <taxon>Dikarya</taxon>
        <taxon>Basidiomycota</taxon>
        <taxon>Agaricomycotina</taxon>
        <taxon>Agaricomycetes</taxon>
        <taxon>Cantharellales</taxon>
        <taxon>Ceratobasidiaceae</taxon>
        <taxon>Rhizoctonia</taxon>
    </lineage>
</organism>
<feature type="domain" description="Protein kinase" evidence="2">
    <location>
        <begin position="295"/>
        <end position="559"/>
    </location>
</feature>
<proteinExistence type="predicted"/>
<dbReference type="EMBL" id="CAJNJQ010001790">
    <property type="protein sequence ID" value="CAE7150111.1"/>
    <property type="molecule type" value="Genomic_DNA"/>
</dbReference>
<dbReference type="Gene3D" id="1.10.510.10">
    <property type="entry name" value="Transferase(Phosphotransferase) domain 1"/>
    <property type="match status" value="1"/>
</dbReference>
<accession>A0A8H3E2G4</accession>
<sequence>MPPPSASHDNRINSPLTRQTESLAFFKVPMSNPDSQSRGGMSAGDFDIPSLDLYLVPDLDHESNRLFDSGPHAYAVAPRNLSTSSSNYYSAMSSLSDYDPDPVYSADYISPLFSTSDTGDPSDPLLIMTNNVHQNATKSSTLDPVLPADTGTKGLSSTGLPPVLGEKVTFQTVGDPIPKCESSLSPNPGLIPKQHNLEEVSIQQCDDFGTSTTSRKRTPPVLEQHPAKRAAKGRKLEFSTVVVDPIDHCKVAPREIASTNDQGNAQLIGHTTPLVTIVEHLTNHGCPDVSSHLKSIDEHSRYSGSLSDVYQATWTDGTLVAVKCLRVLSNSDTPHGKLLKQTARELFTWSRASHPNILKLYGLAMVRGKFAMVAPWVEYGSLLAYIRARPNADRCNLCAQIATGLSYMHNLGLIHGDIKGNNVVVSKAGIPKITDFGSATMSREFAIAFTVTQTVNYSIRWAAPELFQSQSPHIESDVYAFAKTVLEALTGEVPHKELSDLAVIRSVGLEGKLPNRPLGQIQPHSKKGDRLWEMLSLCWNCNPSQRPTILEILSFMTDLSQEDLIPVL</sequence>
<name>A0A8H3E2G4_9AGAM</name>
<dbReference type="PROSITE" id="PS00108">
    <property type="entry name" value="PROTEIN_KINASE_ST"/>
    <property type="match status" value="1"/>
</dbReference>
<dbReference type="PANTHER" id="PTHR44329">
    <property type="entry name" value="SERINE/THREONINE-PROTEIN KINASE TNNI3K-RELATED"/>
    <property type="match status" value="1"/>
</dbReference>
<dbReference type="GO" id="GO:0005524">
    <property type="term" value="F:ATP binding"/>
    <property type="evidence" value="ECO:0007669"/>
    <property type="project" value="InterPro"/>
</dbReference>
<dbReference type="InterPro" id="IPR051681">
    <property type="entry name" value="Ser/Thr_Kinases-Pseudokinases"/>
</dbReference>
<gene>
    <name evidence="3" type="ORF">RDB_LOCUS87461</name>
</gene>
<feature type="region of interest" description="Disordered" evidence="1">
    <location>
        <begin position="23"/>
        <end position="43"/>
    </location>
</feature>
<dbReference type="Pfam" id="PF07714">
    <property type="entry name" value="PK_Tyr_Ser-Thr"/>
    <property type="match status" value="1"/>
</dbReference>
<comment type="caution">
    <text evidence="3">The sequence shown here is derived from an EMBL/GenBank/DDBJ whole genome shotgun (WGS) entry which is preliminary data.</text>
</comment>
<dbReference type="AlphaFoldDB" id="A0A8H3E2G4"/>
<dbReference type="PROSITE" id="PS50011">
    <property type="entry name" value="PROTEIN_KINASE_DOM"/>
    <property type="match status" value="1"/>
</dbReference>
<dbReference type="SMART" id="SM00220">
    <property type="entry name" value="S_TKc"/>
    <property type="match status" value="1"/>
</dbReference>
<dbReference type="Proteomes" id="UP000663827">
    <property type="component" value="Unassembled WGS sequence"/>
</dbReference>
<evidence type="ECO:0000313" key="3">
    <source>
        <dbReference type="EMBL" id="CAE7150111.1"/>
    </source>
</evidence>
<dbReference type="InterPro" id="IPR008271">
    <property type="entry name" value="Ser/Thr_kinase_AS"/>
</dbReference>
<evidence type="ECO:0000259" key="2">
    <source>
        <dbReference type="PROSITE" id="PS50011"/>
    </source>
</evidence>
<reference evidence="3" key="1">
    <citation type="submission" date="2021-01" db="EMBL/GenBank/DDBJ databases">
        <authorList>
            <person name="Kaushik A."/>
        </authorList>
    </citation>
    <scope>NUCLEOTIDE SEQUENCE</scope>
    <source>
        <strain evidence="3">AG5</strain>
    </source>
</reference>
<dbReference type="GO" id="GO:0004674">
    <property type="term" value="F:protein serine/threonine kinase activity"/>
    <property type="evidence" value="ECO:0007669"/>
    <property type="project" value="TreeGrafter"/>
</dbReference>
<protein>
    <recommendedName>
        <fullName evidence="2">Protein kinase domain-containing protein</fullName>
    </recommendedName>
</protein>
<dbReference type="InterPro" id="IPR000719">
    <property type="entry name" value="Prot_kinase_dom"/>
</dbReference>
<evidence type="ECO:0000313" key="4">
    <source>
        <dbReference type="Proteomes" id="UP000663827"/>
    </source>
</evidence>